<proteinExistence type="predicted"/>
<evidence type="ECO:0008006" key="3">
    <source>
        <dbReference type="Google" id="ProtNLM"/>
    </source>
</evidence>
<dbReference type="STRING" id="29367.CLPUN_35500"/>
<comment type="caution">
    <text evidence="1">The sequence shown here is derived from an EMBL/GenBank/DDBJ whole genome shotgun (WGS) entry which is preliminary data.</text>
</comment>
<sequence>MTAYEKLLHEAYSLGLIVKEVNLLTRKGRCVGNRIAIDTNIQTDAEKACILREEIAHYKTTVGDISDQTKIENRKKELIARRYGYKFILDPLDIVYAMKLGCSNIYEIADFYELTIEEITNIIDNFKKQYGIGKRFDEYFIAFEPTFAFIKMFADENVC</sequence>
<evidence type="ECO:0000313" key="1">
    <source>
        <dbReference type="EMBL" id="OOM75113.1"/>
    </source>
</evidence>
<name>A0A1S8TBH8_9CLOT</name>
<evidence type="ECO:0000313" key="2">
    <source>
        <dbReference type="Proteomes" id="UP000190890"/>
    </source>
</evidence>
<dbReference type="RefSeq" id="WP_077848565.1">
    <property type="nucleotide sequence ID" value="NZ_LZZM01000190.1"/>
</dbReference>
<protein>
    <recommendedName>
        <fullName evidence="3">IrrE N-terminal-like domain-containing protein</fullName>
    </recommendedName>
</protein>
<dbReference type="Proteomes" id="UP000190890">
    <property type="component" value="Unassembled WGS sequence"/>
</dbReference>
<dbReference type="AlphaFoldDB" id="A0A1S8TBH8"/>
<organism evidence="1 2">
    <name type="scientific">Clostridium puniceum</name>
    <dbReference type="NCBI Taxonomy" id="29367"/>
    <lineage>
        <taxon>Bacteria</taxon>
        <taxon>Bacillati</taxon>
        <taxon>Bacillota</taxon>
        <taxon>Clostridia</taxon>
        <taxon>Eubacteriales</taxon>
        <taxon>Clostridiaceae</taxon>
        <taxon>Clostridium</taxon>
    </lineage>
</organism>
<dbReference type="EMBL" id="LZZM01000190">
    <property type="protein sequence ID" value="OOM75113.1"/>
    <property type="molecule type" value="Genomic_DNA"/>
</dbReference>
<reference evidence="1 2" key="1">
    <citation type="submission" date="2016-05" db="EMBL/GenBank/DDBJ databases">
        <title>Microbial solvent formation.</title>
        <authorList>
            <person name="Poehlein A."/>
            <person name="Montoya Solano J.D."/>
            <person name="Flitsch S."/>
            <person name="Krabben P."/>
            <person name="Duerre P."/>
            <person name="Daniel R."/>
        </authorList>
    </citation>
    <scope>NUCLEOTIDE SEQUENCE [LARGE SCALE GENOMIC DNA]</scope>
    <source>
        <strain evidence="1 2">DSM 2619</strain>
    </source>
</reference>
<keyword evidence="2" id="KW-1185">Reference proteome</keyword>
<gene>
    <name evidence="1" type="ORF">CLPUN_35500</name>
</gene>
<accession>A0A1S8TBH8</accession>
<dbReference type="OrthoDB" id="1707128at2"/>